<evidence type="ECO:0000256" key="4">
    <source>
        <dbReference type="ARBA" id="ARBA00022553"/>
    </source>
</evidence>
<dbReference type="Gene3D" id="3.40.50.1820">
    <property type="entry name" value="alpha/beta hydrolase"/>
    <property type="match status" value="1"/>
</dbReference>
<dbReference type="Gene3D" id="3.30.559.30">
    <property type="entry name" value="Nonribosomal peptide synthetase, condensation domain"/>
    <property type="match status" value="2"/>
</dbReference>
<dbReference type="GO" id="GO:0003824">
    <property type="term" value="F:catalytic activity"/>
    <property type="evidence" value="ECO:0007669"/>
    <property type="project" value="InterPro"/>
</dbReference>
<dbReference type="Pfam" id="PF00550">
    <property type="entry name" value="PP-binding"/>
    <property type="match status" value="2"/>
</dbReference>
<dbReference type="PANTHER" id="PTHR45527">
    <property type="entry name" value="NONRIBOSOMAL PEPTIDE SYNTHETASE"/>
    <property type="match status" value="1"/>
</dbReference>
<dbReference type="PROSITE" id="PS00455">
    <property type="entry name" value="AMP_BINDING"/>
    <property type="match status" value="2"/>
</dbReference>
<dbReference type="InterPro" id="IPR009081">
    <property type="entry name" value="PP-bd_ACP"/>
</dbReference>
<dbReference type="Proteomes" id="UP000614216">
    <property type="component" value="Unassembled WGS sequence"/>
</dbReference>
<feature type="domain" description="Carrier" evidence="5">
    <location>
        <begin position="2084"/>
        <end position="2159"/>
    </location>
</feature>
<dbReference type="Pfam" id="PF00975">
    <property type="entry name" value="Thioesterase"/>
    <property type="match status" value="1"/>
</dbReference>
<dbReference type="InterPro" id="IPR020806">
    <property type="entry name" value="PKS_PP-bd"/>
</dbReference>
<proteinExistence type="inferred from homology"/>
<dbReference type="CDD" id="cd12117">
    <property type="entry name" value="A_NRPS_Srf_like"/>
    <property type="match status" value="1"/>
</dbReference>
<evidence type="ECO:0000313" key="6">
    <source>
        <dbReference type="EMBL" id="MBL6449150.1"/>
    </source>
</evidence>
<dbReference type="GO" id="GO:0005829">
    <property type="term" value="C:cytosol"/>
    <property type="evidence" value="ECO:0007669"/>
    <property type="project" value="TreeGrafter"/>
</dbReference>
<dbReference type="InterPro" id="IPR020845">
    <property type="entry name" value="AMP-binding_CS"/>
</dbReference>
<dbReference type="NCBIfam" id="TIGR01733">
    <property type="entry name" value="AA-adenyl-dom"/>
    <property type="match status" value="2"/>
</dbReference>
<evidence type="ECO:0000256" key="3">
    <source>
        <dbReference type="ARBA" id="ARBA00022450"/>
    </source>
</evidence>
<comment type="caution">
    <text evidence="6">The sequence shown here is derived from an EMBL/GenBank/DDBJ whole genome shotgun (WGS) entry which is preliminary data.</text>
</comment>
<dbReference type="SUPFAM" id="SSF52777">
    <property type="entry name" value="CoA-dependent acyltransferases"/>
    <property type="match status" value="4"/>
</dbReference>
<dbReference type="CDD" id="cd05930">
    <property type="entry name" value="A_NRPS"/>
    <property type="match status" value="1"/>
</dbReference>
<dbReference type="InterPro" id="IPR001242">
    <property type="entry name" value="Condensation_dom"/>
</dbReference>
<dbReference type="InterPro" id="IPR010071">
    <property type="entry name" value="AA_adenyl_dom"/>
</dbReference>
<feature type="domain" description="Carrier" evidence="5">
    <location>
        <begin position="1034"/>
        <end position="1109"/>
    </location>
</feature>
<dbReference type="NCBIfam" id="NF003417">
    <property type="entry name" value="PRK04813.1"/>
    <property type="match status" value="3"/>
</dbReference>
<name>A0A937KG91_9BACT</name>
<dbReference type="PROSITE" id="PS50075">
    <property type="entry name" value="CARRIER"/>
    <property type="match status" value="2"/>
</dbReference>
<dbReference type="Pfam" id="PF13193">
    <property type="entry name" value="AMP-binding_C"/>
    <property type="match status" value="2"/>
</dbReference>
<evidence type="ECO:0000259" key="5">
    <source>
        <dbReference type="PROSITE" id="PS50075"/>
    </source>
</evidence>
<comment type="similarity">
    <text evidence="2">Belongs to the ATP-dependent AMP-binding enzyme family.</text>
</comment>
<sequence length="2401" mass="272807">MIEQLIDKLIEHNIKVEVVDDQLKVYKDISQIPVDLLKEMKAHKQDLIDYLTNSHKSEQFEGIPAAAKAESYPVSDAQRRLWVLSQFDEGSAAYNLFGQLDLKGYYNLDDLGKAVDAVIDRHEVLRTVFGEDENGEPRQQILDREQLGFCVERIDLSQKADCKELLSSYINEDKYQSFDLKNGPLVRVYLFQLSDTFSVLYFNMHHIISDGWSMDLLIKEIFAIYTAYQRKQEPALPELRIQYKDYTVWQAKQLEGGEFRKYQTYWLDNLSGELSVIDLPGDKLRPKVKTYRGHNLSTFISESTTQNLRSFIKQQGGSLYMGLLACWNALFYRYTSQRDIIIGTVVAGREHSDLANQVGFYVNTLALRNQVDPEESFTTLYKRVQATTMSAFDNQLYPFDRLVDSLDLRRDTSRNPVFDVLLSLQNTSENASELQLEKGSIDKIADNGPAASKFDLEITFQEIGSYLYFHINYNTDVYDQEMIEGLMRHYKQLMESLISFPNAKIGLVNYLNTDEQNQLLTSFNDTWTDYDRDKSVVELFEDRVKDTPHLPALIFEGRVLTYQELDLQCNQLANYLRENYEIEPDELIGVSLGRSEWYIISILAVLKVEGAYVPLNPDYPQDRIDYIKNDTGSKLWIDDAELARYKTSQTSYSTASCYKKTDRDRLAMVLYTSGSTGKPKGAMLRQRSVVRLVNNISYLSIGSGDSVLGLSSFDFDASTFDIFMPLLNGATLVLSSKEFFLDLSKLESLITDHEINYLFLTTALFNTVMEDHLPSLGNLKYLLFGGEQASVNHVRRFKSLYPHVRLLNLYGPTENTSFSTYYEIEEIPGKEQLLPIGKPVPNSTCYILDQYQNLVPLGVVGEICVGGDGLAKGYLKKPDLTSEKFVDQPFVFSNSGKKESRSIKLYKTGDLGRWLSDGNIEFVGRKDNQVKIRGHRIELGEIEHALLQFEEIGQAVVLARTNQHGEKELVTYFTSGRELKIADLKSLLKTQLPDYMVPVYFIQLDELPVTSNGKVDRKALPEPDEMELETEYIAPRNEIECKLVTIWESVLAKTGIGIKDDFFALGGHSLKATRLLAKAHKEFGVRVTMNDIFAHTTLEDLAALVESNTSKTILHVADGFKEIPRVAESTSYPVSDAQRRLWVLSQFEGGSVAYNIHGQLELKGDYDYYNFEKALYTVIERHEILRTVFEEDPKTGELRQRILEPAQLQFKADTIDLSSEVNIQAKAQEYIREDRYKAFDLEKGPLLRVSLLKLRGSLTLFCYNLHHIISDGWSMDVMIREIFTIYDALQKGELAKLPELSIQYKDYAAWQLKQLEEASFQAYRSYWMDRLSGELPVLELPTLKSRPKVVTHQGYSLGAYIPTDSTEKLKAFSQSHGGSLYMGILACWNALFYRYTSQKDIIIGTVVSGREHTDLANQIGFYVNTLALRNQVDPCEDFVSLFKRIKSSTLSAFDHQHYPFDRLVEDLDLQRDTSRSAIFDVLFTFQNAGENNSDLPAEEMLNSITDNGPSASKYDIEITFQEFDDHLHFLINFNKDVYEREMIEGLMKHFRQLLNSLLNHPEEQIGAIDLLTAEERDQLTDKWMGIDVSKGSERTVVELFMSQVATTPDYTALELEDRDITYQELDALSGQFANYLKTQYAVGANDLVGLQLKRSEWSIIAILGILKSGAAYVPVDPAYPAERISYIIEDSHCKVCIDNNELENFKSNSALYSSTLNSTKPALADLAYVIYTSGSTGLPKGVMIEHGALMNYIGFAQSTYLIPPFENSAFGLFTSLSFDLTVSSLFLPLVSGGKLKVYSSDWEIADVLKHYLEGSFTHIKLTPAHIDVIAALDLKTTSVQVAIVGGDTLYPGQVDVLRRLNPSMRIYNEYGPTESTVGCTVKELKAGERIDIGRPIPNTSIYILNEVAAVQPQGVVGEICIVGLGLSRGYLHRPELTQEKFIIHSGLANTKLYKTGDLGRWLPDGNIEFLGRMDNQVKIHGYRVELHEVERALLELTEVEQATVIPVNSDKLGGMELAAYFTSSQKQSVSALKTLLGEKLPKYMLPAYFVQLQKLPLTVNGKVNKKALPNPKKDTLSSGVAYVAPEREIEKQLTSLWEKLLQRVNIGLKDDFFMIGGNSINLVRLSGLYRREFNKKIPVQMLFENPVLEQHAQLLEEHLSTVEEEFVPLNTSNPKNRNMIFIPPIMGHAIIFRDFAKYIEGEFNCYGLNYDGDRSYNSLEEISDHFSQLITHKGFDKNETLFVLGYSMGAAIAYEVVKNLEKLNFTCELVLVDRYPNEEIFIDSIDQYSEEVVAQYLNETILGLYQDVSEEESIRLKQILLKNTKILEDYRISGVISANITGIVTTKNSGGDYMSPWKKYSKGEFQLYTLETTHYEIFKKPFFDSIYRSITVSETMSLSGQ</sequence>
<dbReference type="PANTHER" id="PTHR45527:SF1">
    <property type="entry name" value="FATTY ACID SYNTHASE"/>
    <property type="match status" value="1"/>
</dbReference>
<evidence type="ECO:0000256" key="2">
    <source>
        <dbReference type="ARBA" id="ARBA00006432"/>
    </source>
</evidence>
<keyword evidence="4" id="KW-0597">Phosphoprotein</keyword>
<evidence type="ECO:0000256" key="1">
    <source>
        <dbReference type="ARBA" id="ARBA00001957"/>
    </source>
</evidence>
<dbReference type="Pfam" id="PF00501">
    <property type="entry name" value="AMP-binding"/>
    <property type="match status" value="2"/>
</dbReference>
<keyword evidence="3" id="KW-0596">Phosphopantetheine</keyword>
<dbReference type="InterPro" id="IPR036736">
    <property type="entry name" value="ACP-like_sf"/>
</dbReference>
<evidence type="ECO:0000313" key="7">
    <source>
        <dbReference type="Proteomes" id="UP000614216"/>
    </source>
</evidence>
<dbReference type="InterPro" id="IPR025110">
    <property type="entry name" value="AMP-bd_C"/>
</dbReference>
<dbReference type="InterPro" id="IPR000873">
    <property type="entry name" value="AMP-dep_synth/lig_dom"/>
</dbReference>
<dbReference type="Gene3D" id="3.30.559.10">
    <property type="entry name" value="Chloramphenicol acetyltransferase-like domain"/>
    <property type="match status" value="2"/>
</dbReference>
<dbReference type="SUPFAM" id="SSF53474">
    <property type="entry name" value="alpha/beta-Hydrolases"/>
    <property type="match status" value="1"/>
</dbReference>
<dbReference type="Pfam" id="PF00668">
    <property type="entry name" value="Condensation"/>
    <property type="match status" value="2"/>
</dbReference>
<dbReference type="CDD" id="cd19531">
    <property type="entry name" value="LCL_NRPS-like"/>
    <property type="match status" value="2"/>
</dbReference>
<dbReference type="GO" id="GO:0043041">
    <property type="term" value="P:amino acid activation for nonribosomal peptide biosynthetic process"/>
    <property type="evidence" value="ECO:0007669"/>
    <property type="project" value="TreeGrafter"/>
</dbReference>
<dbReference type="EMBL" id="JAEUGD010000066">
    <property type="protein sequence ID" value="MBL6449150.1"/>
    <property type="molecule type" value="Genomic_DNA"/>
</dbReference>
<dbReference type="InterPro" id="IPR006162">
    <property type="entry name" value="Ppantetheine_attach_site"/>
</dbReference>
<dbReference type="InterPro" id="IPR045851">
    <property type="entry name" value="AMP-bd_C_sf"/>
</dbReference>
<dbReference type="GO" id="GO:0044550">
    <property type="term" value="P:secondary metabolite biosynthetic process"/>
    <property type="evidence" value="ECO:0007669"/>
    <property type="project" value="TreeGrafter"/>
</dbReference>
<dbReference type="FunFam" id="1.10.1200.10:FF:000005">
    <property type="entry name" value="Nonribosomal peptide synthetase 1"/>
    <property type="match status" value="1"/>
</dbReference>
<accession>A0A937KG91</accession>
<keyword evidence="7" id="KW-1185">Reference proteome</keyword>
<dbReference type="Gene3D" id="1.10.1200.10">
    <property type="entry name" value="ACP-like"/>
    <property type="match status" value="2"/>
</dbReference>
<dbReference type="Gene3D" id="2.30.38.10">
    <property type="entry name" value="Luciferase, Domain 3"/>
    <property type="match status" value="2"/>
</dbReference>
<dbReference type="SUPFAM" id="SSF47336">
    <property type="entry name" value="ACP-like"/>
    <property type="match status" value="2"/>
</dbReference>
<comment type="cofactor">
    <cofactor evidence="1">
        <name>pantetheine 4'-phosphate</name>
        <dbReference type="ChEBI" id="CHEBI:47942"/>
    </cofactor>
</comment>
<gene>
    <name evidence="6" type="ORF">JMN32_22755</name>
</gene>
<dbReference type="GO" id="GO:0031177">
    <property type="term" value="F:phosphopantetheine binding"/>
    <property type="evidence" value="ECO:0007669"/>
    <property type="project" value="InterPro"/>
</dbReference>
<dbReference type="InterPro" id="IPR029058">
    <property type="entry name" value="AB_hydrolase_fold"/>
</dbReference>
<dbReference type="PROSITE" id="PS00012">
    <property type="entry name" value="PHOSPHOPANTETHEINE"/>
    <property type="match status" value="1"/>
</dbReference>
<dbReference type="Gene3D" id="3.30.300.30">
    <property type="match status" value="2"/>
</dbReference>
<dbReference type="SUPFAM" id="SSF56801">
    <property type="entry name" value="Acetyl-CoA synthetase-like"/>
    <property type="match status" value="2"/>
</dbReference>
<organism evidence="6 7">
    <name type="scientific">Fulvivirga marina</name>
    <dbReference type="NCBI Taxonomy" id="2494733"/>
    <lineage>
        <taxon>Bacteria</taxon>
        <taxon>Pseudomonadati</taxon>
        <taxon>Bacteroidota</taxon>
        <taxon>Cytophagia</taxon>
        <taxon>Cytophagales</taxon>
        <taxon>Fulvivirgaceae</taxon>
        <taxon>Fulvivirga</taxon>
    </lineage>
</organism>
<dbReference type="Gene3D" id="3.40.50.980">
    <property type="match status" value="4"/>
</dbReference>
<dbReference type="FunFam" id="3.30.300.30:FF:000010">
    <property type="entry name" value="Enterobactin synthetase component F"/>
    <property type="match status" value="1"/>
</dbReference>
<dbReference type="InterPro" id="IPR001031">
    <property type="entry name" value="Thioesterase"/>
</dbReference>
<protein>
    <submittedName>
        <fullName evidence="6">Amino acid adenylation domain-containing protein</fullName>
    </submittedName>
</protein>
<dbReference type="SMART" id="SM00823">
    <property type="entry name" value="PKS_PP"/>
    <property type="match status" value="2"/>
</dbReference>
<reference evidence="6" key="1">
    <citation type="submission" date="2021-01" db="EMBL/GenBank/DDBJ databases">
        <title>Fulvivirga kasyanovii gen. nov., sp nov., a novel member of the phylum Bacteroidetes isolated from seawater in a mussel farm.</title>
        <authorList>
            <person name="Zhao L.-H."/>
            <person name="Wang Z.-J."/>
        </authorList>
    </citation>
    <scope>NUCLEOTIDE SEQUENCE</scope>
    <source>
        <strain evidence="6">29W222</strain>
    </source>
</reference>
<dbReference type="InterPro" id="IPR023213">
    <property type="entry name" value="CAT-like_dom_sf"/>
</dbReference>